<feature type="compositionally biased region" description="Polar residues" evidence="10">
    <location>
        <begin position="11"/>
        <end position="21"/>
    </location>
</feature>
<dbReference type="InterPro" id="IPR037138">
    <property type="entry name" value="His_deacetylse_dom_sf"/>
</dbReference>
<dbReference type="InterPro" id="IPR023801">
    <property type="entry name" value="His_deacetylse_dom"/>
</dbReference>
<dbReference type="STRING" id="1442368.A0A0D2GLV0"/>
<dbReference type="InterPro" id="IPR000286">
    <property type="entry name" value="HDACs"/>
</dbReference>
<name>A0A0D2GLV0_9EURO</name>
<dbReference type="Proteomes" id="UP000053029">
    <property type="component" value="Unassembled WGS sequence"/>
</dbReference>
<gene>
    <name evidence="13" type="ORF">Z517_04939</name>
</gene>
<dbReference type="SUPFAM" id="SSF52768">
    <property type="entry name" value="Arginase/deacetylase"/>
    <property type="match status" value="1"/>
</dbReference>
<feature type="region of interest" description="Disordered" evidence="10">
    <location>
        <begin position="892"/>
        <end position="929"/>
    </location>
</feature>
<dbReference type="InterPro" id="IPR019154">
    <property type="entry name" value="Arb2-like_domain"/>
</dbReference>
<dbReference type="ESTHER" id="9euro-a0a177ezb5">
    <property type="family name" value="Arb2_domain"/>
</dbReference>
<dbReference type="EMBL" id="KN846971">
    <property type="protein sequence ID" value="KIW81913.1"/>
    <property type="molecule type" value="Genomic_DNA"/>
</dbReference>
<evidence type="ECO:0000256" key="9">
    <source>
        <dbReference type="ARBA" id="ARBA00023242"/>
    </source>
</evidence>
<dbReference type="PANTHER" id="PTHR10625">
    <property type="entry name" value="HISTONE DEACETYLASE HDAC1-RELATED"/>
    <property type="match status" value="1"/>
</dbReference>
<evidence type="ECO:0000313" key="13">
    <source>
        <dbReference type="EMBL" id="KIW81913.1"/>
    </source>
</evidence>
<keyword evidence="6" id="KW-0156">Chromatin regulator</keyword>
<keyword evidence="5" id="KW-0378">Hydrolase</keyword>
<sequence length="929" mass="102312">MAHVPPPGQEGFNSSVGTQFPNPVPQVQRPAFPSGDTSMRETPDVSTEMDNRLKIDSPSDEESEDSLLSDTSSEIHEPVAPAKRGLPISKLPTGLCYDERMRYHAEVATTTGEGVHPEDPRRIYYIYKELCEAGLVDDKKHPPVVEMPLYRIPAREATEAECRLVHTKEQYEQVKGTAGKPLNNDTLRHWEPELMTGESFAVMTDEELIDLSDRQDMDSIYFNQLSFFSAKLSAGAAIETCRAVMSRKVKNAIAVIRPPGHHAEIGRPMGFCLFNNVCIASRVCQNDFGEHCRKILVVDWDVHHGNGCQQAFYDDPNVLYISLHVHMNGTFYPTGNEGDMYHCGVGAGEGRNVNIPWPTKGMGDGDYMYAFQNVVMPIANEFDPDFVVVAAGFDAAAGDELGGCFVSPPCYAHMTHMLMSLAGGRIAVCLEGGYNFRAISKSALAVTRTLMGEPPDRLQATAATQDAVNTVAKVRNVQSKYWRSIYPKDHIGGIFGGERLHDIIRRYQAMHLYDKYKFTQLYIYRDTVSKSFDQQVLATPNYETKKALMIIFHDSPDLLSAHNGLSAVQKPHDTWLVDGAQSYVHWAAFHGMGVIDINVPEFITVSTDDDPNTKSDFLSSTHPHGSSRDVEYASTTTDLARKEGEKLALYIWENYVEPYDFPWGIILMGAGHAFHAIAKLVSVNDNVYQNLVGIVCFISTEPIRPISNPGGNHWVSQWYRNNSLVVVSGRHSLWKKEKESGRVSKRYGRLVRSDAEGLNQIMMQHQEEVCQWMFDKVSQRKDEMSAEEEDAEDVEDVEDVEDENAMAVVGEDVDVERRERESDGDTIDDPGVVGAARDAPRSGYAQSGETGYLHSASGAGNGEVPRGFANNTFAAAAETMTTAPMTLAVAGASVGPGARTGPPASSAEYPRSTPSGAGAGGDVYMTTGP</sequence>
<dbReference type="OrthoDB" id="424012at2759"/>
<evidence type="ECO:0000259" key="11">
    <source>
        <dbReference type="Pfam" id="PF00850"/>
    </source>
</evidence>
<accession>A0A0D2GLV0</accession>
<comment type="similarity">
    <text evidence="2">Belongs to the histone deacetylase family. HD type 2 subfamily.</text>
</comment>
<feature type="region of interest" description="Disordered" evidence="10">
    <location>
        <begin position="1"/>
        <end position="81"/>
    </location>
</feature>
<evidence type="ECO:0000313" key="14">
    <source>
        <dbReference type="Proteomes" id="UP000053029"/>
    </source>
</evidence>
<dbReference type="Pfam" id="PF09757">
    <property type="entry name" value="Arb2-like"/>
    <property type="match status" value="1"/>
</dbReference>
<evidence type="ECO:0000256" key="6">
    <source>
        <dbReference type="ARBA" id="ARBA00022853"/>
    </source>
</evidence>
<feature type="region of interest" description="Disordered" evidence="10">
    <location>
        <begin position="816"/>
        <end position="850"/>
    </location>
</feature>
<evidence type="ECO:0000256" key="4">
    <source>
        <dbReference type="ARBA" id="ARBA00022491"/>
    </source>
</evidence>
<feature type="compositionally biased region" description="Basic and acidic residues" evidence="10">
    <location>
        <begin position="38"/>
        <end position="57"/>
    </location>
</feature>
<dbReference type="HOGENOM" id="CLU_007727_4_0_1"/>
<evidence type="ECO:0000256" key="3">
    <source>
        <dbReference type="ARBA" id="ARBA00012111"/>
    </source>
</evidence>
<keyword evidence="9" id="KW-0539">Nucleus</keyword>
<dbReference type="GO" id="GO:0000118">
    <property type="term" value="C:histone deacetylase complex"/>
    <property type="evidence" value="ECO:0007669"/>
    <property type="project" value="TreeGrafter"/>
</dbReference>
<dbReference type="GO" id="GO:0141221">
    <property type="term" value="F:histone deacetylase activity, hydrolytic mechanism"/>
    <property type="evidence" value="ECO:0007669"/>
    <property type="project" value="UniProtKB-EC"/>
</dbReference>
<dbReference type="RefSeq" id="XP_013285721.1">
    <property type="nucleotide sequence ID" value="XM_013430267.1"/>
</dbReference>
<dbReference type="AlphaFoldDB" id="A0A0D2GLV0"/>
<evidence type="ECO:0000259" key="12">
    <source>
        <dbReference type="Pfam" id="PF09757"/>
    </source>
</evidence>
<evidence type="ECO:0000256" key="7">
    <source>
        <dbReference type="ARBA" id="ARBA00023015"/>
    </source>
</evidence>
<dbReference type="GeneID" id="25304429"/>
<comment type="subcellular location">
    <subcellularLocation>
        <location evidence="1">Nucleus</location>
    </subcellularLocation>
</comment>
<evidence type="ECO:0000256" key="1">
    <source>
        <dbReference type="ARBA" id="ARBA00004123"/>
    </source>
</evidence>
<dbReference type="GO" id="GO:0040029">
    <property type="term" value="P:epigenetic regulation of gene expression"/>
    <property type="evidence" value="ECO:0007669"/>
    <property type="project" value="TreeGrafter"/>
</dbReference>
<feature type="compositionally biased region" description="Acidic residues" evidence="10">
    <location>
        <begin position="58"/>
        <end position="67"/>
    </location>
</feature>
<dbReference type="Gene3D" id="3.40.800.20">
    <property type="entry name" value="Histone deacetylase domain"/>
    <property type="match status" value="1"/>
</dbReference>
<evidence type="ECO:0000256" key="5">
    <source>
        <dbReference type="ARBA" id="ARBA00022801"/>
    </source>
</evidence>
<dbReference type="PANTHER" id="PTHR10625:SF5">
    <property type="entry name" value="HISTONE DEACETYLASE"/>
    <property type="match status" value="1"/>
</dbReference>
<keyword evidence="7" id="KW-0805">Transcription regulation</keyword>
<dbReference type="Pfam" id="PF00850">
    <property type="entry name" value="Hist_deacetyl"/>
    <property type="match status" value="1"/>
</dbReference>
<protein>
    <recommendedName>
        <fullName evidence="3">histone deacetylase</fullName>
        <ecNumber evidence="3">3.5.1.98</ecNumber>
    </recommendedName>
</protein>
<keyword evidence="14" id="KW-1185">Reference proteome</keyword>
<feature type="domain" description="Arb2-like" evidence="12">
    <location>
        <begin position="499"/>
        <end position="778"/>
    </location>
</feature>
<dbReference type="PRINTS" id="PR01270">
    <property type="entry name" value="HDASUPER"/>
</dbReference>
<keyword evidence="8" id="KW-0804">Transcription</keyword>
<evidence type="ECO:0000256" key="2">
    <source>
        <dbReference type="ARBA" id="ARBA00007738"/>
    </source>
</evidence>
<feature type="domain" description="Histone deacetylase" evidence="11">
    <location>
        <begin position="116"/>
        <end position="450"/>
    </location>
</feature>
<reference evidence="13 14" key="1">
    <citation type="submission" date="2015-01" db="EMBL/GenBank/DDBJ databases">
        <title>The Genome Sequence of Fonsecaea pedrosoi CBS 271.37.</title>
        <authorList>
            <consortium name="The Broad Institute Genomics Platform"/>
            <person name="Cuomo C."/>
            <person name="de Hoog S."/>
            <person name="Gorbushina A."/>
            <person name="Stielow B."/>
            <person name="Teixiera M."/>
            <person name="Abouelleil A."/>
            <person name="Chapman S.B."/>
            <person name="Priest M."/>
            <person name="Young S.K."/>
            <person name="Wortman J."/>
            <person name="Nusbaum C."/>
            <person name="Birren B."/>
        </authorList>
    </citation>
    <scope>NUCLEOTIDE SEQUENCE [LARGE SCALE GENOMIC DNA]</scope>
    <source>
        <strain evidence="13 14">CBS 271.37</strain>
    </source>
</reference>
<dbReference type="VEuPathDB" id="FungiDB:Z517_04939"/>
<dbReference type="InterPro" id="IPR023696">
    <property type="entry name" value="Ureohydrolase_dom_sf"/>
</dbReference>
<dbReference type="EC" id="3.5.1.98" evidence="3"/>
<organism evidence="13 14">
    <name type="scientific">Fonsecaea pedrosoi CBS 271.37</name>
    <dbReference type="NCBI Taxonomy" id="1442368"/>
    <lineage>
        <taxon>Eukaryota</taxon>
        <taxon>Fungi</taxon>
        <taxon>Dikarya</taxon>
        <taxon>Ascomycota</taxon>
        <taxon>Pezizomycotina</taxon>
        <taxon>Eurotiomycetes</taxon>
        <taxon>Chaetothyriomycetidae</taxon>
        <taxon>Chaetothyriales</taxon>
        <taxon>Herpotrichiellaceae</taxon>
        <taxon>Fonsecaea</taxon>
    </lineage>
</organism>
<evidence type="ECO:0000256" key="10">
    <source>
        <dbReference type="SAM" id="MobiDB-lite"/>
    </source>
</evidence>
<keyword evidence="4" id="KW-0678">Repressor</keyword>
<evidence type="ECO:0000256" key="8">
    <source>
        <dbReference type="ARBA" id="ARBA00023163"/>
    </source>
</evidence>
<proteinExistence type="inferred from homology"/>